<feature type="non-terminal residue" evidence="3">
    <location>
        <position position="1"/>
    </location>
</feature>
<sequence length="58" mass="6818">AYIGITSQRNLRIAFPDDLNEQKKIVDILEKIENNKRLIYEKIISSKNLQKSLINQVF</sequence>
<dbReference type="InterPro" id="IPR044946">
    <property type="entry name" value="Restrct_endonuc_typeI_TRD_sf"/>
</dbReference>
<dbReference type="Gene3D" id="1.10.287.1120">
    <property type="entry name" value="Bipartite methylase S protein"/>
    <property type="match status" value="1"/>
</dbReference>
<keyword evidence="1" id="KW-0680">Restriction system</keyword>
<dbReference type="Gene3D" id="3.90.220.20">
    <property type="entry name" value="DNA methylase specificity domains"/>
    <property type="match status" value="1"/>
</dbReference>
<gene>
    <name evidence="3" type="ORF">GON26_00005</name>
</gene>
<dbReference type="GO" id="GO:0003677">
    <property type="term" value="F:DNA binding"/>
    <property type="evidence" value="ECO:0007669"/>
    <property type="project" value="UniProtKB-KW"/>
</dbReference>
<evidence type="ECO:0000313" key="4">
    <source>
        <dbReference type="Proteomes" id="UP000471501"/>
    </source>
</evidence>
<evidence type="ECO:0000313" key="3">
    <source>
        <dbReference type="EMBL" id="MWB92736.1"/>
    </source>
</evidence>
<dbReference type="AlphaFoldDB" id="A0A6I4NDM5"/>
<keyword evidence="2" id="KW-0238">DNA-binding</keyword>
<proteinExistence type="predicted"/>
<organism evidence="3 4">
    <name type="scientific">Flavobacterium hydrocarbonoxydans</name>
    <dbReference type="NCBI Taxonomy" id="2683249"/>
    <lineage>
        <taxon>Bacteria</taxon>
        <taxon>Pseudomonadati</taxon>
        <taxon>Bacteroidota</taxon>
        <taxon>Flavobacteriia</taxon>
        <taxon>Flavobacteriales</taxon>
        <taxon>Flavobacteriaceae</taxon>
        <taxon>Flavobacterium</taxon>
    </lineage>
</organism>
<dbReference type="GO" id="GO:0009307">
    <property type="term" value="P:DNA restriction-modification system"/>
    <property type="evidence" value="ECO:0007669"/>
    <property type="project" value="UniProtKB-KW"/>
</dbReference>
<protein>
    <recommendedName>
        <fullName evidence="5">Type I restriction modification DNA specificity domain-containing protein</fullName>
    </recommendedName>
</protein>
<dbReference type="EMBL" id="WSTB01000001">
    <property type="protein sequence ID" value="MWB92736.1"/>
    <property type="molecule type" value="Genomic_DNA"/>
</dbReference>
<dbReference type="Proteomes" id="UP000471501">
    <property type="component" value="Unassembled WGS sequence"/>
</dbReference>
<comment type="caution">
    <text evidence="3">The sequence shown here is derived from an EMBL/GenBank/DDBJ whole genome shotgun (WGS) entry which is preliminary data.</text>
</comment>
<dbReference type="SUPFAM" id="SSF116734">
    <property type="entry name" value="DNA methylase specificity domain"/>
    <property type="match status" value="1"/>
</dbReference>
<evidence type="ECO:0008006" key="5">
    <source>
        <dbReference type="Google" id="ProtNLM"/>
    </source>
</evidence>
<evidence type="ECO:0000256" key="2">
    <source>
        <dbReference type="ARBA" id="ARBA00023125"/>
    </source>
</evidence>
<accession>A0A6I4NDM5</accession>
<reference evidence="3 4" key="1">
    <citation type="submission" date="2019-12" db="EMBL/GenBank/DDBJ databases">
        <authorList>
            <person name="Kim Y.S."/>
        </authorList>
    </citation>
    <scope>NUCLEOTIDE SEQUENCE [LARGE SCALE GENOMIC DNA]</scope>
    <source>
        <strain evidence="3 4">GA093</strain>
    </source>
</reference>
<name>A0A6I4NDM5_9FLAO</name>
<keyword evidence="4" id="KW-1185">Reference proteome</keyword>
<evidence type="ECO:0000256" key="1">
    <source>
        <dbReference type="ARBA" id="ARBA00022747"/>
    </source>
</evidence>